<evidence type="ECO:0000259" key="1">
    <source>
        <dbReference type="Pfam" id="PF13649"/>
    </source>
</evidence>
<dbReference type="STRING" id="1791.GCA_001049355_04678"/>
<keyword evidence="2" id="KW-0489">Methyltransferase</keyword>
<dbReference type="Pfam" id="PF13649">
    <property type="entry name" value="Methyltransf_25"/>
    <property type="match status" value="1"/>
</dbReference>
<dbReference type="GO" id="GO:0032259">
    <property type="term" value="P:methylation"/>
    <property type="evidence" value="ECO:0007669"/>
    <property type="project" value="UniProtKB-KW"/>
</dbReference>
<dbReference type="Gene3D" id="3.40.50.150">
    <property type="entry name" value="Vaccinia Virus protein VP39"/>
    <property type="match status" value="1"/>
</dbReference>
<reference evidence="2 3" key="1">
    <citation type="submission" date="2018-12" db="EMBL/GenBank/DDBJ databases">
        <authorList>
            <consortium name="Pathogen Informatics"/>
        </authorList>
    </citation>
    <scope>NUCLEOTIDE SEQUENCE [LARGE SCALE GENOMIC DNA]</scope>
    <source>
        <strain evidence="2 3">NCTC10437</strain>
    </source>
</reference>
<dbReference type="AlphaFoldDB" id="A0A448IRD6"/>
<accession>A0A448IRD6</accession>
<keyword evidence="3" id="KW-1185">Reference proteome</keyword>
<dbReference type="SUPFAM" id="SSF53335">
    <property type="entry name" value="S-adenosyl-L-methionine-dependent methyltransferases"/>
    <property type="match status" value="1"/>
</dbReference>
<evidence type="ECO:0000313" key="3">
    <source>
        <dbReference type="Proteomes" id="UP000279306"/>
    </source>
</evidence>
<gene>
    <name evidence="2" type="ORF">NCTC10437_02822</name>
</gene>
<name>A0A448IRD6_MYCAU</name>
<feature type="domain" description="Methyltransferase" evidence="1">
    <location>
        <begin position="44"/>
        <end position="113"/>
    </location>
</feature>
<dbReference type="EMBL" id="LR134356">
    <property type="protein sequence ID" value="VEG55112.1"/>
    <property type="molecule type" value="Genomic_DNA"/>
</dbReference>
<evidence type="ECO:0000313" key="2">
    <source>
        <dbReference type="EMBL" id="VEG55112.1"/>
    </source>
</evidence>
<sequence length="188" mass="19638">MSGEDGARWDRKYTDRGPSALGDVALPYVFAPFADVFPTSGSALELACGDGGSAVWLARRGLRVGGYDVSAVAIAHARDLAVRSGQAAHCRFDVADFDDGLPTGEPVDVLLCNRFRDPRLYCPSIERLRDGGILAISVLSEVGGTPGAFRAKPGELLAAFASLDVIASAESGGEAWLLARRTTGAATP</sequence>
<dbReference type="RefSeq" id="WP_048634510.1">
    <property type="nucleotide sequence ID" value="NZ_CVQQ01000020.1"/>
</dbReference>
<dbReference type="OrthoDB" id="9786503at2"/>
<dbReference type="KEGG" id="mauu:NCTC10437_02822"/>
<proteinExistence type="predicted"/>
<dbReference type="CDD" id="cd02440">
    <property type="entry name" value="AdoMet_MTases"/>
    <property type="match status" value="1"/>
</dbReference>
<dbReference type="InterPro" id="IPR029063">
    <property type="entry name" value="SAM-dependent_MTases_sf"/>
</dbReference>
<organism evidence="2 3">
    <name type="scientific">Mycolicibacterium aurum</name>
    <name type="common">Mycobacterium aurum</name>
    <dbReference type="NCBI Taxonomy" id="1791"/>
    <lineage>
        <taxon>Bacteria</taxon>
        <taxon>Bacillati</taxon>
        <taxon>Actinomycetota</taxon>
        <taxon>Actinomycetes</taxon>
        <taxon>Mycobacteriales</taxon>
        <taxon>Mycobacteriaceae</taxon>
        <taxon>Mycolicibacterium</taxon>
    </lineage>
</organism>
<protein>
    <submittedName>
        <fullName evidence="2">Type 12 methyltransferase</fullName>
    </submittedName>
</protein>
<dbReference type="GO" id="GO:0008168">
    <property type="term" value="F:methyltransferase activity"/>
    <property type="evidence" value="ECO:0007669"/>
    <property type="project" value="UniProtKB-KW"/>
</dbReference>
<dbReference type="InterPro" id="IPR041698">
    <property type="entry name" value="Methyltransf_25"/>
</dbReference>
<dbReference type="Proteomes" id="UP000279306">
    <property type="component" value="Chromosome"/>
</dbReference>
<keyword evidence="2" id="KW-0808">Transferase</keyword>